<reference evidence="2 3" key="1">
    <citation type="submission" date="2023-08" db="EMBL/GenBank/DDBJ databases">
        <authorList>
            <person name="Girao M."/>
            <person name="Carvalho M.F."/>
        </authorList>
    </citation>
    <scope>NUCLEOTIDE SEQUENCE [LARGE SCALE GENOMIC DNA]</scope>
    <source>
        <strain evidence="2 3">CC-R104</strain>
    </source>
</reference>
<dbReference type="RefSeq" id="WP_330154843.1">
    <property type="nucleotide sequence ID" value="NZ_JAUZMZ010000379.1"/>
</dbReference>
<proteinExistence type="predicted"/>
<dbReference type="SUPFAM" id="SSF51182">
    <property type="entry name" value="RmlC-like cupins"/>
    <property type="match status" value="1"/>
</dbReference>
<dbReference type="InterPro" id="IPR014710">
    <property type="entry name" value="RmlC-like_jellyroll"/>
</dbReference>
<evidence type="ECO:0000313" key="3">
    <source>
        <dbReference type="Proteomes" id="UP001331936"/>
    </source>
</evidence>
<comment type="caution">
    <text evidence="2">The sequence shown here is derived from an EMBL/GenBank/DDBJ whole genome shotgun (WGS) entry which is preliminary data.</text>
</comment>
<accession>A0ABU7JZX4</accession>
<dbReference type="InterPro" id="IPR013096">
    <property type="entry name" value="Cupin_2"/>
</dbReference>
<protein>
    <submittedName>
        <fullName evidence="2">Cupin domain-containing protein</fullName>
    </submittedName>
</protein>
<dbReference type="PANTHER" id="PTHR36440">
    <property type="entry name" value="PUTATIVE (AFU_ORTHOLOGUE AFUA_8G07350)-RELATED"/>
    <property type="match status" value="1"/>
</dbReference>
<evidence type="ECO:0000313" key="2">
    <source>
        <dbReference type="EMBL" id="MEE2035558.1"/>
    </source>
</evidence>
<dbReference type="PANTHER" id="PTHR36440:SF1">
    <property type="entry name" value="PUTATIVE (AFU_ORTHOLOGUE AFUA_8G07350)-RELATED"/>
    <property type="match status" value="1"/>
</dbReference>
<dbReference type="EMBL" id="JAUZMZ010000379">
    <property type="protein sequence ID" value="MEE2035558.1"/>
    <property type="molecule type" value="Genomic_DNA"/>
</dbReference>
<dbReference type="InterPro" id="IPR011051">
    <property type="entry name" value="RmlC_Cupin_sf"/>
</dbReference>
<feature type="domain" description="Cupin type-2" evidence="1">
    <location>
        <begin position="41"/>
        <end position="105"/>
    </location>
</feature>
<dbReference type="Pfam" id="PF07883">
    <property type="entry name" value="Cupin_2"/>
    <property type="match status" value="1"/>
</dbReference>
<dbReference type="Gene3D" id="2.60.120.10">
    <property type="entry name" value="Jelly Rolls"/>
    <property type="match status" value="1"/>
</dbReference>
<dbReference type="Proteomes" id="UP001331936">
    <property type="component" value="Unassembled WGS sequence"/>
</dbReference>
<dbReference type="InterPro" id="IPR053146">
    <property type="entry name" value="QDO-like"/>
</dbReference>
<name>A0ABU7JZX4_9NOCA</name>
<gene>
    <name evidence="2" type="ORF">Q8814_26240</name>
</gene>
<sequence>MTKFHLRRAGAGRRLSVPDALVTVLSSGDHTGGAYEVMLVDAPRGTPPPLHTEPWAKTYHLLRGRILVQLDGDGCELPPGDSLTVPAGTKNTFSVLTDRAVLLLVCAGSAMSGFFARVDAVLHEQHSPADIALLLPQVADRFDIRFAPGTVSP</sequence>
<keyword evidence="3" id="KW-1185">Reference proteome</keyword>
<organism evidence="2 3">
    <name type="scientific">Rhodococcus chondri</name>
    <dbReference type="NCBI Taxonomy" id="3065941"/>
    <lineage>
        <taxon>Bacteria</taxon>
        <taxon>Bacillati</taxon>
        <taxon>Actinomycetota</taxon>
        <taxon>Actinomycetes</taxon>
        <taxon>Mycobacteriales</taxon>
        <taxon>Nocardiaceae</taxon>
        <taxon>Rhodococcus</taxon>
    </lineage>
</organism>
<evidence type="ECO:0000259" key="1">
    <source>
        <dbReference type="Pfam" id="PF07883"/>
    </source>
</evidence>